<dbReference type="InterPro" id="IPR050804">
    <property type="entry name" value="MCC"/>
</dbReference>
<keyword evidence="6" id="KW-1185">Reference proteome</keyword>
<dbReference type="CDD" id="cd00121">
    <property type="entry name" value="MATH"/>
    <property type="match status" value="2"/>
</dbReference>
<dbReference type="EMBL" id="GL348716">
    <property type="protein sequence ID" value="EFH58110.1"/>
    <property type="molecule type" value="Genomic_DNA"/>
</dbReference>
<dbReference type="AlphaFoldDB" id="D7LIS6"/>
<dbReference type="eggNOG" id="KOG1987">
    <property type="taxonomic scope" value="Eukaryota"/>
</dbReference>
<dbReference type="Gene3D" id="2.60.210.10">
    <property type="entry name" value="Apoptosis, Tumor Necrosis Factor Receptor Associated Protein 2, Chain A"/>
    <property type="match status" value="3"/>
</dbReference>
<evidence type="ECO:0000256" key="3">
    <source>
        <dbReference type="SAM" id="MobiDB-lite"/>
    </source>
</evidence>
<feature type="domain" description="MATH" evidence="4">
    <location>
        <begin position="470"/>
        <end position="594"/>
    </location>
</feature>
<feature type="compositionally biased region" description="Low complexity" evidence="3">
    <location>
        <begin position="438"/>
        <end position="450"/>
    </location>
</feature>
<name>D7LIS6_ARALL</name>
<evidence type="ECO:0000313" key="5">
    <source>
        <dbReference type="EMBL" id="EFH58110.1"/>
    </source>
</evidence>
<evidence type="ECO:0000259" key="4">
    <source>
        <dbReference type="PROSITE" id="PS50144"/>
    </source>
</evidence>
<reference evidence="6" key="1">
    <citation type="journal article" date="2011" name="Nat. Genet.">
        <title>The Arabidopsis lyrata genome sequence and the basis of rapid genome size change.</title>
        <authorList>
            <person name="Hu T.T."/>
            <person name="Pattyn P."/>
            <person name="Bakker E.G."/>
            <person name="Cao J."/>
            <person name="Cheng J.-F."/>
            <person name="Clark R.M."/>
            <person name="Fahlgren N."/>
            <person name="Fawcett J.A."/>
            <person name="Grimwood J."/>
            <person name="Gundlach H."/>
            <person name="Haberer G."/>
            <person name="Hollister J.D."/>
            <person name="Ossowski S."/>
            <person name="Ottilar R.P."/>
            <person name="Salamov A.A."/>
            <person name="Schneeberger K."/>
            <person name="Spannagl M."/>
            <person name="Wang X."/>
            <person name="Yang L."/>
            <person name="Nasrallah M.E."/>
            <person name="Bergelson J."/>
            <person name="Carrington J.C."/>
            <person name="Gaut B.S."/>
            <person name="Schmutz J."/>
            <person name="Mayer K.F.X."/>
            <person name="Van de Peer Y."/>
            <person name="Grigoriev I.V."/>
            <person name="Nordborg M."/>
            <person name="Weigel D."/>
            <person name="Guo Y.-L."/>
        </authorList>
    </citation>
    <scope>NUCLEOTIDE SEQUENCE [LARGE SCALE GENOMIC DNA]</scope>
    <source>
        <strain evidence="6">cv. MN47</strain>
    </source>
</reference>
<dbReference type="PANTHER" id="PTHR46236:SF12">
    <property type="entry name" value="MATH DOMAIN-CONTAINING PROTEIN"/>
    <property type="match status" value="1"/>
</dbReference>
<evidence type="ECO:0000256" key="2">
    <source>
        <dbReference type="SAM" id="Coils"/>
    </source>
</evidence>
<evidence type="ECO:0000313" key="6">
    <source>
        <dbReference type="Proteomes" id="UP000008694"/>
    </source>
</evidence>
<dbReference type="Proteomes" id="UP000008694">
    <property type="component" value="Unassembled WGS sequence"/>
</dbReference>
<keyword evidence="1 2" id="KW-0175">Coiled coil</keyword>
<dbReference type="InterPro" id="IPR008974">
    <property type="entry name" value="TRAF-like"/>
</dbReference>
<proteinExistence type="predicted"/>
<dbReference type="SMART" id="SM00061">
    <property type="entry name" value="MATH"/>
    <property type="match status" value="2"/>
</dbReference>
<dbReference type="Gramene" id="fgenesh1_pm.C_scaffold_4001984">
    <property type="protein sequence ID" value="fgenesh1_pm.C_scaffold_4001984"/>
    <property type="gene ID" value="fgenesh1_pm.C_scaffold_4001984"/>
</dbReference>
<feature type="coiled-coil region" evidence="2">
    <location>
        <begin position="710"/>
        <end position="796"/>
    </location>
</feature>
<feature type="coiled-coil region" evidence="2">
    <location>
        <begin position="245"/>
        <end position="293"/>
    </location>
</feature>
<dbReference type="Pfam" id="PF22486">
    <property type="entry name" value="MATH_2"/>
    <property type="match status" value="2"/>
</dbReference>
<sequence>MENHEQTSFRFEIDNFSEKRDVISPNFISGGCEWFVRVWQIEDHLAVSLSVPNLESLLHGCERRAKYSFIVLNQSGKVLGRTFEAEGLFCFELLDWCHPKVMPMTKLQEDCLENNKLIIEVQLKVVEVVHEGGVTTEKKMFNIEGFDVLYTQVSWVSWIFGEHPDIAVDVRIKNQLLRTAYMNVLLGLIETLDRPPRSLSETELRDAHIELSELTEAGFKVDWLKTKLEEVSLVRKDEISDSSQVQELEEHVKNLKLELDNEKTKSSIASDRVLLLEKEVSDLKIELDKERSAKSPISKVAEACNLFCAEVSDPCFSKTLPLSTLEEEGFLENNKLTIEIYIKVKSVSWIFVKHPDIAVGFRPKNKLVKKAYMNILLGLIETLRKPPLSLSETELRNAHSELTKLMEVSFKLDWLKTKLEEVSLERKKAVSDGSQIGSNKSKSNSSVSSSLAQRNTKTLKKNKQMGTQFRKALTLTVTNFSQKSSPINSPPFPSGGCDWYIKVYPKGSVDDNYLSLFLSPDDPKSLGLNWKRRANFYFVLLNQSGKELHRTPEIGDQVFCDDSLSWGFPQTLPRKKLLDKIFLDNDRFNIEIYIKVIEVVEGYHMFPASFTNKLLRSCLEYPDKSEKETVDVNGFHVLSSQVTSVKQIFEEHPDIAEDFRSKNQVVKTEYMNVLLRVIQTMAKPPQSISETELSNVHSELTELMEVGFKVEWLKTKLEEVSVELKKANADGCRIQQLEEHVKNLELTVSDLKAELDKEKAKSTSDTAKFLSLEDTLSDLKTELGKEKAKNASATDKFLLLKETYCDLKVELDKEKAKSTRAAAKVLSLKETLSDLKVELDQKIENSATSTANVLSWEDDDDLFSHTNCLGIQQKTNAYKRIN</sequence>
<dbReference type="HOGENOM" id="CLU_326630_0_0_1"/>
<gene>
    <name evidence="5" type="ORF">ARALYDRAFT_321927</name>
</gene>
<feature type="region of interest" description="Disordered" evidence="3">
    <location>
        <begin position="433"/>
        <end position="465"/>
    </location>
</feature>
<feature type="domain" description="MATH" evidence="4">
    <location>
        <begin position="6"/>
        <end position="123"/>
    </location>
</feature>
<protein>
    <recommendedName>
        <fullName evidence="4">MATH domain-containing protein</fullName>
    </recommendedName>
</protein>
<evidence type="ECO:0000256" key="1">
    <source>
        <dbReference type="ARBA" id="ARBA00023054"/>
    </source>
</evidence>
<dbReference type="PROSITE" id="PS50144">
    <property type="entry name" value="MATH"/>
    <property type="match status" value="2"/>
</dbReference>
<organism evidence="6">
    <name type="scientific">Arabidopsis lyrata subsp. lyrata</name>
    <name type="common">Lyre-leaved rock-cress</name>
    <dbReference type="NCBI Taxonomy" id="81972"/>
    <lineage>
        <taxon>Eukaryota</taxon>
        <taxon>Viridiplantae</taxon>
        <taxon>Streptophyta</taxon>
        <taxon>Embryophyta</taxon>
        <taxon>Tracheophyta</taxon>
        <taxon>Spermatophyta</taxon>
        <taxon>Magnoliopsida</taxon>
        <taxon>eudicotyledons</taxon>
        <taxon>Gunneridae</taxon>
        <taxon>Pentapetalae</taxon>
        <taxon>rosids</taxon>
        <taxon>malvids</taxon>
        <taxon>Brassicales</taxon>
        <taxon>Brassicaceae</taxon>
        <taxon>Camelineae</taxon>
        <taxon>Arabidopsis</taxon>
    </lineage>
</organism>
<dbReference type="SUPFAM" id="SSF49599">
    <property type="entry name" value="TRAF domain-like"/>
    <property type="match status" value="3"/>
</dbReference>
<accession>D7LIS6</accession>
<dbReference type="PANTHER" id="PTHR46236">
    <property type="entry name" value="TRAF-LIKE SUPERFAMILY PROTEIN"/>
    <property type="match status" value="1"/>
</dbReference>
<dbReference type="InterPro" id="IPR002083">
    <property type="entry name" value="MATH/TRAF_dom"/>
</dbReference>